<name>B2CRI7_9VIRU</name>
<dbReference type="PANTHER" id="PTHR47961">
    <property type="entry name" value="DNA POLYMERASE THETA, PUTATIVE (AFU_ORTHOLOGUE AFUA_1G05260)-RELATED"/>
    <property type="match status" value="1"/>
</dbReference>
<dbReference type="SMART" id="SM00487">
    <property type="entry name" value="DEXDc"/>
    <property type="match status" value="1"/>
</dbReference>
<keyword evidence="8" id="KW-1185">Reference proteome</keyword>
<dbReference type="Gene3D" id="1.10.150.20">
    <property type="entry name" value="5' to 3' exonuclease, C-terminal subdomain"/>
    <property type="match status" value="1"/>
</dbReference>
<dbReference type="SMART" id="SM00490">
    <property type="entry name" value="HELICc"/>
    <property type="match status" value="1"/>
</dbReference>
<evidence type="ECO:0000256" key="2">
    <source>
        <dbReference type="ARBA" id="ARBA00022801"/>
    </source>
</evidence>
<dbReference type="Proteomes" id="UP000008691">
    <property type="component" value="Segment"/>
</dbReference>
<dbReference type="InterPro" id="IPR014001">
    <property type="entry name" value="Helicase_ATP-bd"/>
</dbReference>
<dbReference type="InterPro" id="IPR011545">
    <property type="entry name" value="DEAD/DEAH_box_helicase_dom"/>
</dbReference>
<dbReference type="RefSeq" id="YP_001798528.1">
    <property type="nucleotide sequence ID" value="NC_010537.1"/>
</dbReference>
<keyword evidence="4" id="KW-0067">ATP-binding</keyword>
<dbReference type="InterPro" id="IPR027417">
    <property type="entry name" value="P-loop_NTPase"/>
</dbReference>
<dbReference type="SUPFAM" id="SSF52540">
    <property type="entry name" value="P-loop containing nucleoside triphosphate hydrolases"/>
    <property type="match status" value="1"/>
</dbReference>
<evidence type="ECO:0000259" key="5">
    <source>
        <dbReference type="PROSITE" id="PS51192"/>
    </source>
</evidence>
<dbReference type="SMART" id="SM00382">
    <property type="entry name" value="AAA"/>
    <property type="match status" value="1"/>
</dbReference>
<dbReference type="InterPro" id="IPR003593">
    <property type="entry name" value="AAA+_ATPase"/>
</dbReference>
<feature type="domain" description="Helicase C-terminal" evidence="6">
    <location>
        <begin position="209"/>
        <end position="370"/>
    </location>
</feature>
<dbReference type="PROSITE" id="PS51192">
    <property type="entry name" value="HELICASE_ATP_BIND_1"/>
    <property type="match status" value="1"/>
</dbReference>
<sequence length="602" mass="68763">MEVIITLNLNEFQKKALNEFIMTDKNLLISAPTGTGKSFLAMLMAMETKARVMYTVPLRALALQLNDDFHNKVAPLVNGYADSIALTSEVYEEDPENLSERVIFTTYEKADAVFRRHYGWADRIETLIIDEIHNIGDKERGRAIENLIAYAMNEGIRLVMMSATIPDINKIAEITDAEIIKTDERPIPLYKAIKIGNMLIFEDGDKIELKEDFIKKMVRKNKVVMIFTSTRKKAEELYLIYDKRFPGKVAFFHAGLSPDTKLRLLEETRQGKYNIIISTTALSQGVNFPFYAVVFDDLKLPIIDYGRFIGWKQITPIEFDQICGRAGRPGYDEEGLCVIEATDTKQAQRLMKTYFNSEYGEIVGHHQLEDFLLALISKYVYIKPGEIMEAIHHTISFKGMPEILVKQKIDLLHDARLIGQDSTGYFTTPYGRAVAESYFDVKDAIAYHDVLERDKVTEDEVVNAILNNENVLNASKGENVYTIFDSWIKGVDEKIILKTTRNMTFNDLNKLIQTLSWQTYGVYRITKALGRKELADKLRMLFLEIRYGVPAQALALVQLPGIGRKRAVELMRNGIHNKTELCSQKETAKKIIGEKMLKVICR</sequence>
<dbReference type="EMBL" id="EU545650">
    <property type="protein sequence ID" value="ACB37244.1"/>
    <property type="molecule type" value="Genomic_DNA"/>
</dbReference>
<dbReference type="GO" id="GO:0016787">
    <property type="term" value="F:hydrolase activity"/>
    <property type="evidence" value="ECO:0007669"/>
    <property type="project" value="UniProtKB-KW"/>
</dbReference>
<keyword evidence="3 7" id="KW-0347">Helicase</keyword>
<dbReference type="PROSITE" id="PS51194">
    <property type="entry name" value="HELICASE_CTER"/>
    <property type="match status" value="1"/>
</dbReference>
<dbReference type="GO" id="GO:0004386">
    <property type="term" value="F:helicase activity"/>
    <property type="evidence" value="ECO:0007669"/>
    <property type="project" value="UniProtKB-KW"/>
</dbReference>
<dbReference type="SUPFAM" id="SSF158702">
    <property type="entry name" value="Sec63 N-terminal domain-like"/>
    <property type="match status" value="1"/>
</dbReference>
<evidence type="ECO:0000313" key="7">
    <source>
        <dbReference type="EMBL" id="ACB37244.1"/>
    </source>
</evidence>
<dbReference type="GO" id="GO:0003676">
    <property type="term" value="F:nucleic acid binding"/>
    <property type="evidence" value="ECO:0007669"/>
    <property type="project" value="InterPro"/>
</dbReference>
<proteinExistence type="predicted"/>
<dbReference type="Pfam" id="PF00271">
    <property type="entry name" value="Helicase_C"/>
    <property type="match status" value="1"/>
</dbReference>
<evidence type="ECO:0000256" key="3">
    <source>
        <dbReference type="ARBA" id="ARBA00022806"/>
    </source>
</evidence>
<dbReference type="PANTHER" id="PTHR47961:SF6">
    <property type="entry name" value="DNA-DIRECTED DNA POLYMERASE"/>
    <property type="match status" value="1"/>
</dbReference>
<evidence type="ECO:0000313" key="8">
    <source>
        <dbReference type="Proteomes" id="UP000008691"/>
    </source>
</evidence>
<dbReference type="GeneID" id="6186733"/>
<dbReference type="CDD" id="cd17921">
    <property type="entry name" value="DEXHc_Ski2"/>
    <property type="match status" value="1"/>
</dbReference>
<dbReference type="Pfam" id="PF00270">
    <property type="entry name" value="DEAD"/>
    <property type="match status" value="1"/>
</dbReference>
<reference evidence="7 8" key="1">
    <citation type="journal article" date="2008" name="Res. Microbiol.">
        <title>Viruses in acidic geothermal environments of the Kamchatka Peninsula.</title>
        <authorList>
            <person name="Bize A."/>
            <person name="Peng X."/>
            <person name="Prokofeva M."/>
            <person name="Maclellan K."/>
            <person name="Lucas S."/>
            <person name="Forterre P."/>
            <person name="Garrett R.A."/>
            <person name="Bonch-Osmolovskaya E.A."/>
            <person name="Prangishvili D."/>
        </authorList>
    </citation>
    <scope>NUCLEOTIDE SEQUENCE [LARGE SCALE GENOMIC DNA]</scope>
</reference>
<keyword evidence="1" id="KW-0547">Nucleotide-binding</keyword>
<dbReference type="KEGG" id="vg:6186733"/>
<protein>
    <submittedName>
        <fullName evidence="7">Putative Holliday junction branch migration helicase</fullName>
    </submittedName>
</protein>
<evidence type="ECO:0000259" key="6">
    <source>
        <dbReference type="PROSITE" id="PS51194"/>
    </source>
</evidence>
<organism evidence="7 8">
    <name type="scientific">Betalipothrixvirus uzonense</name>
    <dbReference type="NCBI Taxonomy" id="512792"/>
    <lineage>
        <taxon>Viruses</taxon>
        <taxon>Adnaviria</taxon>
        <taxon>Zilligvirae</taxon>
        <taxon>Taleaviricota</taxon>
        <taxon>Tokiviricetes</taxon>
        <taxon>Ligamenvirales</taxon>
        <taxon>Lipothrixviridae</taxon>
        <taxon>Betalipothrixvirus</taxon>
    </lineage>
</organism>
<dbReference type="InterPro" id="IPR001650">
    <property type="entry name" value="Helicase_C-like"/>
</dbReference>
<dbReference type="Gene3D" id="3.40.50.300">
    <property type="entry name" value="P-loop containing nucleotide triphosphate hydrolases"/>
    <property type="match status" value="2"/>
</dbReference>
<dbReference type="GO" id="GO:0005524">
    <property type="term" value="F:ATP binding"/>
    <property type="evidence" value="ECO:0007669"/>
    <property type="project" value="UniProtKB-KW"/>
</dbReference>
<accession>B2CRI7</accession>
<dbReference type="InterPro" id="IPR050474">
    <property type="entry name" value="Hel308_SKI2-like"/>
</dbReference>
<dbReference type="Gene3D" id="1.10.3380.30">
    <property type="match status" value="2"/>
</dbReference>
<evidence type="ECO:0000256" key="1">
    <source>
        <dbReference type="ARBA" id="ARBA00022741"/>
    </source>
</evidence>
<dbReference type="OrthoDB" id="1336at10239"/>
<evidence type="ECO:0000256" key="4">
    <source>
        <dbReference type="ARBA" id="ARBA00022840"/>
    </source>
</evidence>
<keyword evidence="2" id="KW-0378">Hydrolase</keyword>
<feature type="domain" description="Helicase ATP-binding" evidence="5">
    <location>
        <begin position="18"/>
        <end position="183"/>
    </location>
</feature>